<evidence type="ECO:0000313" key="1">
    <source>
        <dbReference type="EMBL" id="KAJ9090317.1"/>
    </source>
</evidence>
<protein>
    <submittedName>
        <fullName evidence="1">Uncharacterized protein</fullName>
    </submittedName>
</protein>
<organism evidence="1 2">
    <name type="scientific">Entomophthora muscae</name>
    <dbReference type="NCBI Taxonomy" id="34485"/>
    <lineage>
        <taxon>Eukaryota</taxon>
        <taxon>Fungi</taxon>
        <taxon>Fungi incertae sedis</taxon>
        <taxon>Zoopagomycota</taxon>
        <taxon>Entomophthoromycotina</taxon>
        <taxon>Entomophthoromycetes</taxon>
        <taxon>Entomophthorales</taxon>
        <taxon>Entomophthoraceae</taxon>
        <taxon>Entomophthora</taxon>
    </lineage>
</organism>
<proteinExistence type="predicted"/>
<accession>A0ACC2UVC1</accession>
<dbReference type="Proteomes" id="UP001165960">
    <property type="component" value="Unassembled WGS sequence"/>
</dbReference>
<dbReference type="EMBL" id="QTSX02000009">
    <property type="protein sequence ID" value="KAJ9090317.1"/>
    <property type="molecule type" value="Genomic_DNA"/>
</dbReference>
<keyword evidence="2" id="KW-1185">Reference proteome</keyword>
<gene>
    <name evidence="1" type="ORF">DSO57_1003844</name>
</gene>
<sequence length="113" mass="13537">MLRKFKYYILENRIILYTDNMALSFILRKQQENERRVRWVMEMFEYLMDIKHIPRKKNVVADGFSRQGVHESCLVKVLAESYELKLYAVYHMLTTGEMDVELPVLKEKDITGS</sequence>
<name>A0ACC2UVC1_9FUNG</name>
<evidence type="ECO:0000313" key="2">
    <source>
        <dbReference type="Proteomes" id="UP001165960"/>
    </source>
</evidence>
<comment type="caution">
    <text evidence="1">The sequence shown here is derived from an EMBL/GenBank/DDBJ whole genome shotgun (WGS) entry which is preliminary data.</text>
</comment>
<reference evidence="1" key="1">
    <citation type="submission" date="2022-04" db="EMBL/GenBank/DDBJ databases">
        <title>Genome of the entomopathogenic fungus Entomophthora muscae.</title>
        <authorList>
            <person name="Elya C."/>
            <person name="Lovett B.R."/>
            <person name="Lee E."/>
            <person name="Macias A.M."/>
            <person name="Hajek A.E."/>
            <person name="De Bivort B.L."/>
            <person name="Kasson M.T."/>
            <person name="De Fine Licht H.H."/>
            <person name="Stajich J.E."/>
        </authorList>
    </citation>
    <scope>NUCLEOTIDE SEQUENCE</scope>
    <source>
        <strain evidence="1">Berkeley</strain>
    </source>
</reference>